<accession>A0A0R1YWY7</accession>
<evidence type="ECO:0000313" key="2">
    <source>
        <dbReference type="Proteomes" id="UP000051957"/>
    </source>
</evidence>
<organism evidence="1 2">
    <name type="scientific">Lentilactobacillus parabuchneri DSM 5707 = NBRC 107865</name>
    <dbReference type="NCBI Taxonomy" id="1423784"/>
    <lineage>
        <taxon>Bacteria</taxon>
        <taxon>Bacillati</taxon>
        <taxon>Bacillota</taxon>
        <taxon>Bacilli</taxon>
        <taxon>Lactobacillales</taxon>
        <taxon>Lactobacillaceae</taxon>
        <taxon>Lentilactobacillus</taxon>
    </lineage>
</organism>
<dbReference type="PATRIC" id="fig|1423784.4.peg.1740"/>
<dbReference type="EMBL" id="AZGK01000004">
    <property type="protein sequence ID" value="KRM46794.1"/>
    <property type="molecule type" value="Genomic_DNA"/>
</dbReference>
<dbReference type="Proteomes" id="UP000051957">
    <property type="component" value="Unassembled WGS sequence"/>
</dbReference>
<protein>
    <submittedName>
        <fullName evidence="1">Uncharacterized protein</fullName>
    </submittedName>
</protein>
<evidence type="ECO:0000313" key="1">
    <source>
        <dbReference type="EMBL" id="KRM46794.1"/>
    </source>
</evidence>
<name>A0A0R1YWY7_9LACO</name>
<reference evidence="1 2" key="1">
    <citation type="journal article" date="2015" name="Genome Announc.">
        <title>Expanding the biotechnology potential of lactobacilli through comparative genomics of 213 strains and associated genera.</title>
        <authorList>
            <person name="Sun Z."/>
            <person name="Harris H.M."/>
            <person name="McCann A."/>
            <person name="Guo C."/>
            <person name="Argimon S."/>
            <person name="Zhang W."/>
            <person name="Yang X."/>
            <person name="Jeffery I.B."/>
            <person name="Cooney J.C."/>
            <person name="Kagawa T.F."/>
            <person name="Liu W."/>
            <person name="Song Y."/>
            <person name="Salvetti E."/>
            <person name="Wrobel A."/>
            <person name="Rasinkangas P."/>
            <person name="Parkhill J."/>
            <person name="Rea M.C."/>
            <person name="O'Sullivan O."/>
            <person name="Ritari J."/>
            <person name="Douillard F.P."/>
            <person name="Paul Ross R."/>
            <person name="Yang R."/>
            <person name="Briner A.E."/>
            <person name="Felis G.E."/>
            <person name="de Vos W.M."/>
            <person name="Barrangou R."/>
            <person name="Klaenhammer T.R."/>
            <person name="Caufield P.W."/>
            <person name="Cui Y."/>
            <person name="Zhang H."/>
            <person name="O'Toole P.W."/>
        </authorList>
    </citation>
    <scope>NUCLEOTIDE SEQUENCE [LARGE SCALE GENOMIC DNA]</scope>
    <source>
        <strain evidence="1 2">DSM 5707</strain>
    </source>
</reference>
<dbReference type="AlphaFoldDB" id="A0A0R1YWY7"/>
<proteinExistence type="predicted"/>
<comment type="caution">
    <text evidence="1">The sequence shown here is derived from an EMBL/GenBank/DDBJ whole genome shotgun (WGS) entry which is preliminary data.</text>
</comment>
<gene>
    <name evidence="1" type="ORF">FC51_GL001705</name>
</gene>
<sequence length="71" mass="7913">MAYMQVVALGNTFYPSNSITTPFRGLPQLCLLSFAVVETHLISQPNNHIVTTIKKHTQSGSEKIPTRFSIH</sequence>